<keyword evidence="1" id="KW-0812">Transmembrane</keyword>
<organism evidence="2">
    <name type="scientific">viral metagenome</name>
    <dbReference type="NCBI Taxonomy" id="1070528"/>
    <lineage>
        <taxon>unclassified sequences</taxon>
        <taxon>metagenomes</taxon>
        <taxon>organismal metagenomes</taxon>
    </lineage>
</organism>
<feature type="transmembrane region" description="Helical" evidence="1">
    <location>
        <begin position="12"/>
        <end position="31"/>
    </location>
</feature>
<accession>A0A6C0LH91</accession>
<dbReference type="AlphaFoldDB" id="A0A6C0LH91"/>
<keyword evidence="1" id="KW-1133">Transmembrane helix</keyword>
<keyword evidence="1" id="KW-0472">Membrane</keyword>
<evidence type="ECO:0000256" key="1">
    <source>
        <dbReference type="SAM" id="Phobius"/>
    </source>
</evidence>
<feature type="transmembrane region" description="Helical" evidence="1">
    <location>
        <begin position="43"/>
        <end position="76"/>
    </location>
</feature>
<dbReference type="EMBL" id="MN740505">
    <property type="protein sequence ID" value="QHU30309.1"/>
    <property type="molecule type" value="Genomic_DNA"/>
</dbReference>
<evidence type="ECO:0000313" key="2">
    <source>
        <dbReference type="EMBL" id="QHU30309.1"/>
    </source>
</evidence>
<name>A0A6C0LH91_9ZZZZ</name>
<proteinExistence type="predicted"/>
<protein>
    <submittedName>
        <fullName evidence="2">Uncharacterized protein</fullName>
    </submittedName>
</protein>
<reference evidence="2" key="1">
    <citation type="journal article" date="2020" name="Nature">
        <title>Giant virus diversity and host interactions through global metagenomics.</title>
        <authorList>
            <person name="Schulz F."/>
            <person name="Roux S."/>
            <person name="Paez-Espino D."/>
            <person name="Jungbluth S."/>
            <person name="Walsh D.A."/>
            <person name="Denef V.J."/>
            <person name="McMahon K.D."/>
            <person name="Konstantinidis K.T."/>
            <person name="Eloe-Fadrosh E.A."/>
            <person name="Kyrpides N.C."/>
            <person name="Woyke T."/>
        </authorList>
    </citation>
    <scope>NUCLEOTIDE SEQUENCE</scope>
    <source>
        <strain evidence="2">GVMAG-M-3300027833-11</strain>
    </source>
</reference>
<sequence length="82" mass="9524">MEKLTDRFIERAIPECFALSIMLLLLTYIAINEKNQNMKKGYLGLIGFCILKLVTTISTHIKLLTVPAFTVLFMWLISHHLW</sequence>